<accession>A0A5S6QJN3</accession>
<keyword evidence="8" id="KW-1185">Reference proteome</keyword>
<evidence type="ECO:0000256" key="1">
    <source>
        <dbReference type="ARBA" id="ARBA00022679"/>
    </source>
</evidence>
<keyword evidence="1" id="KW-0808">Transferase</keyword>
<dbReference type="WBParaSite" id="TMUE_2000007087.1">
    <property type="protein sequence ID" value="TMUE_2000007087.1"/>
    <property type="gene ID" value="WBGene00299786"/>
</dbReference>
<dbReference type="STRING" id="70415.A0A5S6QJN3"/>
<dbReference type="InterPro" id="IPR041373">
    <property type="entry name" value="RT_RNaseH"/>
</dbReference>
<keyword evidence="2" id="KW-0548">Nucleotidyltransferase</keyword>
<dbReference type="Proteomes" id="UP000046395">
    <property type="component" value="Unassembled WGS sequence"/>
</dbReference>
<reference evidence="9" key="1">
    <citation type="submission" date="2019-12" db="UniProtKB">
        <authorList>
            <consortium name="WormBaseParasite"/>
        </authorList>
    </citation>
    <scope>IDENTIFICATION</scope>
</reference>
<protein>
    <submittedName>
        <fullName evidence="9">RT_RNaseH domain-containing protein</fullName>
    </submittedName>
</protein>
<keyword evidence="4" id="KW-0255">Endonuclease</keyword>
<evidence type="ECO:0000259" key="7">
    <source>
        <dbReference type="Pfam" id="PF17917"/>
    </source>
</evidence>
<evidence type="ECO:0000256" key="3">
    <source>
        <dbReference type="ARBA" id="ARBA00022722"/>
    </source>
</evidence>
<dbReference type="CDD" id="cd09274">
    <property type="entry name" value="RNase_HI_RT_Ty3"/>
    <property type="match status" value="1"/>
</dbReference>
<evidence type="ECO:0000256" key="5">
    <source>
        <dbReference type="ARBA" id="ARBA00022801"/>
    </source>
</evidence>
<dbReference type="AlphaFoldDB" id="A0A5S6QJN3"/>
<organism evidence="8 9">
    <name type="scientific">Trichuris muris</name>
    <name type="common">Mouse whipworm</name>
    <dbReference type="NCBI Taxonomy" id="70415"/>
    <lineage>
        <taxon>Eukaryota</taxon>
        <taxon>Metazoa</taxon>
        <taxon>Ecdysozoa</taxon>
        <taxon>Nematoda</taxon>
        <taxon>Enoplea</taxon>
        <taxon>Dorylaimia</taxon>
        <taxon>Trichinellida</taxon>
        <taxon>Trichuridae</taxon>
        <taxon>Trichuris</taxon>
    </lineage>
</organism>
<keyword evidence="5" id="KW-0378">Hydrolase</keyword>
<dbReference type="GO" id="GO:0003964">
    <property type="term" value="F:RNA-directed DNA polymerase activity"/>
    <property type="evidence" value="ECO:0007669"/>
    <property type="project" value="UniProtKB-KW"/>
</dbReference>
<dbReference type="GO" id="GO:0016787">
    <property type="term" value="F:hydrolase activity"/>
    <property type="evidence" value="ECO:0007669"/>
    <property type="project" value="UniProtKB-KW"/>
</dbReference>
<dbReference type="SUPFAM" id="SSF56672">
    <property type="entry name" value="DNA/RNA polymerases"/>
    <property type="match status" value="1"/>
</dbReference>
<keyword evidence="6" id="KW-0695">RNA-directed DNA polymerase</keyword>
<sequence length="245" mass="27805">MLALVWAVRQFRPYLYGGRFVVRTDHSSLRWSNNFKEPEGQVARWLELLANYAFGVEHRAGSKHANADSLSRMPNSHCPSLRNCVAVVNHLVKLRSCLKDVHREDMLRAQRSDPDIGAVYEWVEQGVWPGQSPPGASRVLRHLWCQADQFSIRDGLLCRHWIPAADVGNSATKWLLVLPKSLIPRLLEAAHDCPAGRHFDYSKPNNAHDDDESTEYPLVTYPLSEFSKTKHRNLSSVLVCAVASW</sequence>
<keyword evidence="3" id="KW-0540">Nuclease</keyword>
<dbReference type="GO" id="GO:0004519">
    <property type="term" value="F:endonuclease activity"/>
    <property type="evidence" value="ECO:0007669"/>
    <property type="project" value="UniProtKB-KW"/>
</dbReference>
<proteinExistence type="predicted"/>
<dbReference type="InterPro" id="IPR050951">
    <property type="entry name" value="Retrovirus_Pol_polyprotein"/>
</dbReference>
<dbReference type="PANTHER" id="PTHR37984">
    <property type="entry name" value="PROTEIN CBG26694"/>
    <property type="match status" value="1"/>
</dbReference>
<evidence type="ECO:0000313" key="9">
    <source>
        <dbReference type="WBParaSite" id="TMUE_2000007087.1"/>
    </source>
</evidence>
<dbReference type="Pfam" id="PF17917">
    <property type="entry name" value="RT_RNaseH"/>
    <property type="match status" value="1"/>
</dbReference>
<evidence type="ECO:0000256" key="4">
    <source>
        <dbReference type="ARBA" id="ARBA00022759"/>
    </source>
</evidence>
<feature type="domain" description="Reverse transcriptase RNase H-like" evidence="7">
    <location>
        <begin position="1"/>
        <end position="52"/>
    </location>
</feature>
<name>A0A5S6QJN3_TRIMR</name>
<dbReference type="PANTHER" id="PTHR37984:SF5">
    <property type="entry name" value="PROTEIN NYNRIN-LIKE"/>
    <property type="match status" value="1"/>
</dbReference>
<evidence type="ECO:0000256" key="2">
    <source>
        <dbReference type="ARBA" id="ARBA00022695"/>
    </source>
</evidence>
<evidence type="ECO:0000256" key="6">
    <source>
        <dbReference type="ARBA" id="ARBA00022918"/>
    </source>
</evidence>
<dbReference type="InterPro" id="IPR043502">
    <property type="entry name" value="DNA/RNA_pol_sf"/>
</dbReference>
<evidence type="ECO:0000313" key="8">
    <source>
        <dbReference type="Proteomes" id="UP000046395"/>
    </source>
</evidence>